<dbReference type="AlphaFoldDB" id="A0A8J7F1R6"/>
<evidence type="ECO:0000313" key="1">
    <source>
        <dbReference type="EMBL" id="MBE9211295.1"/>
    </source>
</evidence>
<sequence>MIIRPLLLFPIPYLIFKGDKLFSLTTQTQLTKETEYTKVITFAGLPAHESIEIDFLLAVIDSWDKQCNIYSNIKIDGNPILKEALLQKIPHSASTLTLEWVAKNHHWYGWNDSQTMTIVTVIINGIKHAPTIKNMIPDQTIHAYSNIDFTLNASSSLDSNGDSLTLKAYLDNGSLKASWQNFDPSMIINGNFR</sequence>
<keyword evidence="2" id="KW-1185">Reference proteome</keyword>
<proteinExistence type="predicted"/>
<gene>
    <name evidence="1" type="ORF">IQ247_00925</name>
</gene>
<evidence type="ECO:0000313" key="2">
    <source>
        <dbReference type="Proteomes" id="UP000620559"/>
    </source>
</evidence>
<reference evidence="1" key="1">
    <citation type="submission" date="2020-10" db="EMBL/GenBank/DDBJ databases">
        <authorList>
            <person name="Castelo-Branco R."/>
            <person name="Eusebio N."/>
            <person name="Adriana R."/>
            <person name="Vieira A."/>
            <person name="Brugerolle De Fraissinette N."/>
            <person name="Rezende De Castro R."/>
            <person name="Schneider M.P."/>
            <person name="Vasconcelos V."/>
            <person name="Leao P.N."/>
        </authorList>
    </citation>
    <scope>NUCLEOTIDE SEQUENCE</scope>
    <source>
        <strain evidence="1">LEGE 06105</strain>
    </source>
</reference>
<accession>A0A8J7F1R6</accession>
<protein>
    <submittedName>
        <fullName evidence="1">Uncharacterized protein</fullName>
    </submittedName>
</protein>
<dbReference type="InterPro" id="IPR013783">
    <property type="entry name" value="Ig-like_fold"/>
</dbReference>
<organism evidence="1 2">
    <name type="scientific">Plectonema cf. radiosum LEGE 06105</name>
    <dbReference type="NCBI Taxonomy" id="945769"/>
    <lineage>
        <taxon>Bacteria</taxon>
        <taxon>Bacillati</taxon>
        <taxon>Cyanobacteriota</taxon>
        <taxon>Cyanophyceae</taxon>
        <taxon>Oscillatoriophycideae</taxon>
        <taxon>Oscillatoriales</taxon>
        <taxon>Microcoleaceae</taxon>
        <taxon>Plectonema</taxon>
    </lineage>
</organism>
<dbReference type="Proteomes" id="UP000620559">
    <property type="component" value="Unassembled WGS sequence"/>
</dbReference>
<dbReference type="RefSeq" id="WP_193915948.1">
    <property type="nucleotide sequence ID" value="NZ_JADEWL010000002.1"/>
</dbReference>
<dbReference type="EMBL" id="JADEWL010000002">
    <property type="protein sequence ID" value="MBE9211295.1"/>
    <property type="molecule type" value="Genomic_DNA"/>
</dbReference>
<comment type="caution">
    <text evidence="1">The sequence shown here is derived from an EMBL/GenBank/DDBJ whole genome shotgun (WGS) entry which is preliminary data.</text>
</comment>
<dbReference type="Gene3D" id="2.60.40.10">
    <property type="entry name" value="Immunoglobulins"/>
    <property type="match status" value="1"/>
</dbReference>
<name>A0A8J7F1R6_9CYAN</name>